<evidence type="ECO:0000256" key="1">
    <source>
        <dbReference type="SAM" id="Coils"/>
    </source>
</evidence>
<protein>
    <submittedName>
        <fullName evidence="2">Uncharacterized protein</fullName>
    </submittedName>
</protein>
<accession>A0A9Q1C2Y0</accession>
<keyword evidence="1" id="KW-0175">Coiled coil</keyword>
<evidence type="ECO:0000313" key="3">
    <source>
        <dbReference type="Proteomes" id="UP001152320"/>
    </source>
</evidence>
<comment type="caution">
    <text evidence="2">The sequence shown here is derived from an EMBL/GenBank/DDBJ whole genome shotgun (WGS) entry which is preliminary data.</text>
</comment>
<dbReference type="EMBL" id="JAIZAY010000008">
    <property type="protein sequence ID" value="KAJ8037194.1"/>
    <property type="molecule type" value="Genomic_DNA"/>
</dbReference>
<keyword evidence="3" id="KW-1185">Reference proteome</keyword>
<feature type="coiled-coil region" evidence="1">
    <location>
        <begin position="421"/>
        <end position="451"/>
    </location>
</feature>
<evidence type="ECO:0000313" key="2">
    <source>
        <dbReference type="EMBL" id="KAJ8037194.1"/>
    </source>
</evidence>
<dbReference type="InterPro" id="IPR011990">
    <property type="entry name" value="TPR-like_helical_dom_sf"/>
</dbReference>
<dbReference type="Proteomes" id="UP001152320">
    <property type="component" value="Chromosome 8"/>
</dbReference>
<dbReference type="OrthoDB" id="10043504at2759"/>
<dbReference type="AlphaFoldDB" id="A0A9Q1C2Y0"/>
<reference evidence="2" key="1">
    <citation type="submission" date="2021-10" db="EMBL/GenBank/DDBJ databases">
        <title>Tropical sea cucumber genome reveals ecological adaptation and Cuvierian tubules defense mechanism.</title>
        <authorList>
            <person name="Chen T."/>
        </authorList>
    </citation>
    <scope>NUCLEOTIDE SEQUENCE</scope>
    <source>
        <strain evidence="2">Nanhai2018</strain>
        <tissue evidence="2">Muscle</tissue>
    </source>
</reference>
<proteinExistence type="predicted"/>
<sequence length="456" mass="53110">MAFQWKNVPCHFTWGMDRAAKSVHERNSVFQTENAKLYSDDEDACYMFVYLAYLEFVTCQNVNKGTEESLDKVDKVIDRMEDESGKRAFQLVSLANRAWILSLSGEPQEAVAPIISHLLSRYEEYRSSKNIEKETAYLDAIEAFALRRILLEDRAEEKYKSAIRVIPDIAKWHFELGRVVGRSLMTAKAKHEAKIPHFKRALQLKPDYVQCMAKLINSLMRAGHLKDAWVEMARLEKFDISNNPSSICVRASLYIRDGKRDRALEILHEAERLQHSDVYSLIATTYKLEAKSLSPLKREKYLQKSLTYVEKCLCKHPGSFEGITTKFEVLCRLKESADKVKSFLRKLNEERPLPPSFLFPAFQQMITIFEEVNKSNLHPDLEILLSLYESMVTMLEVTLRECLESDSDEKRVCTKKYRPTLQKAQTVVDKYLKENREHEDMNERFREANERLAHVK</sequence>
<name>A0A9Q1C2Y0_HOLLE</name>
<dbReference type="Gene3D" id="1.25.40.10">
    <property type="entry name" value="Tetratricopeptide repeat domain"/>
    <property type="match status" value="1"/>
</dbReference>
<organism evidence="2 3">
    <name type="scientific">Holothuria leucospilota</name>
    <name type="common">Black long sea cucumber</name>
    <name type="synonym">Mertensiothuria leucospilota</name>
    <dbReference type="NCBI Taxonomy" id="206669"/>
    <lineage>
        <taxon>Eukaryota</taxon>
        <taxon>Metazoa</taxon>
        <taxon>Echinodermata</taxon>
        <taxon>Eleutherozoa</taxon>
        <taxon>Echinozoa</taxon>
        <taxon>Holothuroidea</taxon>
        <taxon>Aspidochirotacea</taxon>
        <taxon>Aspidochirotida</taxon>
        <taxon>Holothuriidae</taxon>
        <taxon>Holothuria</taxon>
    </lineage>
</organism>
<dbReference type="SUPFAM" id="SSF48452">
    <property type="entry name" value="TPR-like"/>
    <property type="match status" value="1"/>
</dbReference>
<gene>
    <name evidence="2" type="ORF">HOLleu_17947</name>
</gene>